<dbReference type="PROSITE" id="PS00878">
    <property type="entry name" value="ODR_DC_2_1"/>
    <property type="match status" value="1"/>
</dbReference>
<dbReference type="EC" id="4.1.1.17" evidence="7"/>
<dbReference type="AlphaFoldDB" id="A0A9J6CPD8"/>
<evidence type="ECO:0000256" key="6">
    <source>
        <dbReference type="ARBA" id="ARBA00034115"/>
    </source>
</evidence>
<dbReference type="PRINTS" id="PR01179">
    <property type="entry name" value="ODADCRBXLASE"/>
</dbReference>
<evidence type="ECO:0000256" key="7">
    <source>
        <dbReference type="ARBA" id="ARBA00034138"/>
    </source>
</evidence>
<dbReference type="InterPro" id="IPR009006">
    <property type="entry name" value="Ala_racemase/Decarboxylase_C"/>
</dbReference>
<evidence type="ECO:0000256" key="1">
    <source>
        <dbReference type="ARBA" id="ARBA00001933"/>
    </source>
</evidence>
<comment type="cofactor">
    <cofactor evidence="1">
        <name>pyridoxal 5'-phosphate</name>
        <dbReference type="ChEBI" id="CHEBI:597326"/>
    </cofactor>
</comment>
<evidence type="ECO:0000256" key="3">
    <source>
        <dbReference type="ARBA" id="ARBA00022898"/>
    </source>
</evidence>
<protein>
    <recommendedName>
        <fullName evidence="7">ornithine decarboxylase</fullName>
        <ecNumber evidence="7">4.1.1.17</ecNumber>
    </recommendedName>
</protein>
<evidence type="ECO:0000259" key="11">
    <source>
        <dbReference type="Pfam" id="PF02784"/>
    </source>
</evidence>
<dbReference type="GO" id="GO:0033387">
    <property type="term" value="P:putrescine biosynthetic process from arginine, via ornithine"/>
    <property type="evidence" value="ECO:0007669"/>
    <property type="project" value="TreeGrafter"/>
</dbReference>
<organism evidence="12 13">
    <name type="scientific">Polypedilum vanderplanki</name>
    <name type="common">Sleeping chironomid midge</name>
    <dbReference type="NCBI Taxonomy" id="319348"/>
    <lineage>
        <taxon>Eukaryota</taxon>
        <taxon>Metazoa</taxon>
        <taxon>Ecdysozoa</taxon>
        <taxon>Arthropoda</taxon>
        <taxon>Hexapoda</taxon>
        <taxon>Insecta</taxon>
        <taxon>Pterygota</taxon>
        <taxon>Neoptera</taxon>
        <taxon>Endopterygota</taxon>
        <taxon>Diptera</taxon>
        <taxon>Nematocera</taxon>
        <taxon>Chironomoidea</taxon>
        <taxon>Chironomidae</taxon>
        <taxon>Chironominae</taxon>
        <taxon>Polypedilum</taxon>
        <taxon>Polypedilum</taxon>
    </lineage>
</organism>
<dbReference type="GO" id="GO:0004586">
    <property type="term" value="F:ornithine decarboxylase activity"/>
    <property type="evidence" value="ECO:0007669"/>
    <property type="project" value="UniProtKB-EC"/>
</dbReference>
<dbReference type="InterPro" id="IPR029066">
    <property type="entry name" value="PLP-binding_barrel"/>
</dbReference>
<proteinExistence type="inferred from homology"/>
<dbReference type="PANTHER" id="PTHR11482">
    <property type="entry name" value="ARGININE/DIAMINOPIMELATE/ORNITHINE DECARBOXYLASE"/>
    <property type="match status" value="1"/>
</dbReference>
<dbReference type="InterPro" id="IPR000183">
    <property type="entry name" value="Orn/DAP/Arg_de-COase"/>
</dbReference>
<evidence type="ECO:0000256" key="8">
    <source>
        <dbReference type="ARBA" id="ARBA00037173"/>
    </source>
</evidence>
<comment type="caution">
    <text evidence="12">The sequence shown here is derived from an EMBL/GenBank/DDBJ whole genome shotgun (WGS) entry which is preliminary data.</text>
</comment>
<dbReference type="InterPro" id="IPR022644">
    <property type="entry name" value="De-COase2_N"/>
</dbReference>
<feature type="domain" description="Orn/DAP/Arg decarboxylase 2 N-terminal" evidence="11">
    <location>
        <begin position="27"/>
        <end position="258"/>
    </location>
</feature>
<dbReference type="PANTHER" id="PTHR11482:SF6">
    <property type="entry name" value="ORNITHINE DECARBOXYLASE 1-RELATED"/>
    <property type="match status" value="1"/>
</dbReference>
<dbReference type="Gene3D" id="3.20.20.10">
    <property type="entry name" value="Alanine racemase"/>
    <property type="match status" value="1"/>
</dbReference>
<dbReference type="SUPFAM" id="SSF51419">
    <property type="entry name" value="PLP-binding barrel"/>
    <property type="match status" value="1"/>
</dbReference>
<comment type="catalytic activity">
    <reaction evidence="10">
        <text>L-ornithine + H(+) = putrescine + CO2</text>
        <dbReference type="Rhea" id="RHEA:22964"/>
        <dbReference type="ChEBI" id="CHEBI:15378"/>
        <dbReference type="ChEBI" id="CHEBI:16526"/>
        <dbReference type="ChEBI" id="CHEBI:46911"/>
        <dbReference type="ChEBI" id="CHEBI:326268"/>
        <dbReference type="EC" id="4.1.1.17"/>
    </reaction>
</comment>
<evidence type="ECO:0000256" key="9">
    <source>
        <dbReference type="ARBA" id="ARBA00046672"/>
    </source>
</evidence>
<evidence type="ECO:0000256" key="5">
    <source>
        <dbReference type="ARBA" id="ARBA00023239"/>
    </source>
</evidence>
<gene>
    <name evidence="12" type="ORF">PVAND_013029</name>
</gene>
<keyword evidence="13" id="KW-1185">Reference proteome</keyword>
<dbReference type="InterPro" id="IPR022653">
    <property type="entry name" value="De-COase2_pyr-phos_BS"/>
</dbReference>
<dbReference type="EMBL" id="JADBJN010000001">
    <property type="protein sequence ID" value="KAG5683764.1"/>
    <property type="molecule type" value="Genomic_DNA"/>
</dbReference>
<dbReference type="Pfam" id="PF02784">
    <property type="entry name" value="Orn_Arg_deC_N"/>
    <property type="match status" value="1"/>
</dbReference>
<accession>A0A9J6CPD8</accession>
<keyword evidence="5" id="KW-0456">Lyase</keyword>
<evidence type="ECO:0000256" key="2">
    <source>
        <dbReference type="ARBA" id="ARBA00008872"/>
    </source>
</evidence>
<sequence>MLKVVENKIYERLKSNNDNSFYLFDINDIREKVKYWKVKLPRVEPFFAVKCNYNRDILIAIDKLGLGFECASKGEVEKVLELKIDPQRIIYSHTVKQLSHLQYCAEKKVSKMTFDSSAELLRIKKNYPDAEVFLRIRIDKKNSTCAADVKFGCDIEQEALELIKMCCDLKMDLIGFNFHIGSITEDFQIYEKALTEVSKLFDKASSLGFHLNFINIGGGFYGENKECLDNYVDHINKAIDTHFPNINLIVAEPGRYFVESAGVLATQIILKRISVDGHVHYYINEGVFLSFLFTLDLWKN</sequence>
<dbReference type="Proteomes" id="UP001107558">
    <property type="component" value="Chromosome 1"/>
</dbReference>
<evidence type="ECO:0000256" key="10">
    <source>
        <dbReference type="ARBA" id="ARBA00049127"/>
    </source>
</evidence>
<evidence type="ECO:0000256" key="4">
    <source>
        <dbReference type="ARBA" id="ARBA00023115"/>
    </source>
</evidence>
<dbReference type="Gene3D" id="2.40.37.10">
    <property type="entry name" value="Lyase, Ornithine Decarboxylase, Chain A, domain 1"/>
    <property type="match status" value="1"/>
</dbReference>
<name>A0A9J6CPD8_POLVA</name>
<dbReference type="FunFam" id="3.20.20.10:FF:000005">
    <property type="entry name" value="Ornithine decarboxylase"/>
    <property type="match status" value="1"/>
</dbReference>
<comment type="subunit">
    <text evidence="9">Homodimer. Only the dimer is catalytically active, as the active sites are constructed of residues from both monomers.</text>
</comment>
<keyword evidence="3" id="KW-0663">Pyridoxal phosphate</keyword>
<dbReference type="OrthoDB" id="5034579at2759"/>
<evidence type="ECO:0000313" key="12">
    <source>
        <dbReference type="EMBL" id="KAG5683764.1"/>
    </source>
</evidence>
<comment type="similarity">
    <text evidence="2">Belongs to the Orn/Lys/Arg decarboxylase class-II family.</text>
</comment>
<reference evidence="12" key="1">
    <citation type="submission" date="2021-03" db="EMBL/GenBank/DDBJ databases">
        <title>Chromosome level genome of the anhydrobiotic midge Polypedilum vanderplanki.</title>
        <authorList>
            <person name="Yoshida Y."/>
            <person name="Kikawada T."/>
            <person name="Gusev O."/>
        </authorList>
    </citation>
    <scope>NUCLEOTIDE SEQUENCE</scope>
    <source>
        <strain evidence="12">NIAS01</strain>
        <tissue evidence="12">Whole body or cell culture</tissue>
    </source>
</reference>
<dbReference type="GO" id="GO:0005737">
    <property type="term" value="C:cytoplasm"/>
    <property type="evidence" value="ECO:0007669"/>
    <property type="project" value="TreeGrafter"/>
</dbReference>
<comment type="function">
    <text evidence="8">Catalyzes the first and rate-limiting step of polyamine biosynthesis that converts ornithine into putrescine, which is the precursor for the polyamines, spermidine and spermine. Polyamines are essential for cell proliferation and are implicated in cellular processes, ranging from DNA replication to apoptosis.</text>
</comment>
<comment type="pathway">
    <text evidence="6">Amine and polyamine biosynthesis; putrescine biosynthesis via L-ornithine pathway; putrescine from L-ornithine: step 1/1.</text>
</comment>
<dbReference type="InterPro" id="IPR002433">
    <property type="entry name" value="Orn_de-COase"/>
</dbReference>
<dbReference type="PRINTS" id="PR01182">
    <property type="entry name" value="ORNDCRBXLASE"/>
</dbReference>
<evidence type="ECO:0000313" key="13">
    <source>
        <dbReference type="Proteomes" id="UP001107558"/>
    </source>
</evidence>
<keyword evidence="4" id="KW-0620">Polyamine biosynthesis</keyword>